<dbReference type="InterPro" id="IPR002347">
    <property type="entry name" value="SDR_fam"/>
</dbReference>
<dbReference type="PRINTS" id="PR00081">
    <property type="entry name" value="GDHRDH"/>
</dbReference>
<dbReference type="Proteomes" id="UP000199022">
    <property type="component" value="Unassembled WGS sequence"/>
</dbReference>
<evidence type="ECO:0000256" key="2">
    <source>
        <dbReference type="ARBA" id="ARBA00023002"/>
    </source>
</evidence>
<dbReference type="SUPFAM" id="SSF51735">
    <property type="entry name" value="NAD(P)-binding Rossmann-fold domains"/>
    <property type="match status" value="1"/>
</dbReference>
<evidence type="ECO:0000313" key="3">
    <source>
        <dbReference type="EMBL" id="SFC39355.1"/>
    </source>
</evidence>
<keyword evidence="4" id="KW-1185">Reference proteome</keyword>
<dbReference type="Gene3D" id="3.40.50.720">
    <property type="entry name" value="NAD(P)-binding Rossmann-like Domain"/>
    <property type="match status" value="1"/>
</dbReference>
<dbReference type="Pfam" id="PF13561">
    <property type="entry name" value="adh_short_C2"/>
    <property type="match status" value="1"/>
</dbReference>
<dbReference type="InterPro" id="IPR036291">
    <property type="entry name" value="NAD(P)-bd_dom_sf"/>
</dbReference>
<gene>
    <name evidence="3" type="ORF">SAMN05661030_0857</name>
</gene>
<name>A0A1I1IT23_9ACTN</name>
<sequence length="249" mass="25522">MPSALVTGLSRRAGIAASVAERLAADGWAVSATGWPQHDEEQPWGADADVPVPAGVHWEAADLADPGVPARLVEAHAARHGGLDALVAVHARSSDQDLATVTADELDASFAVNARATVLLVQAAARLGVRRVVLFTTGVHQGPMPTEVPYALSKAAVQGMTASLAAALAPSGATLNTVNPGPNDTGWADDGTRAWLADRMPLARRWGTPADAAELVAFLVSEQAGWITGQTIDSDGGWGIRAGVAPRGG</sequence>
<dbReference type="GO" id="GO:0016491">
    <property type="term" value="F:oxidoreductase activity"/>
    <property type="evidence" value="ECO:0007669"/>
    <property type="project" value="UniProtKB-KW"/>
</dbReference>
<evidence type="ECO:0000313" key="4">
    <source>
        <dbReference type="Proteomes" id="UP000199022"/>
    </source>
</evidence>
<dbReference type="EMBL" id="FOMD01000001">
    <property type="protein sequence ID" value="SFC39355.1"/>
    <property type="molecule type" value="Genomic_DNA"/>
</dbReference>
<dbReference type="CDD" id="cd05233">
    <property type="entry name" value="SDR_c"/>
    <property type="match status" value="1"/>
</dbReference>
<evidence type="ECO:0000256" key="1">
    <source>
        <dbReference type="ARBA" id="ARBA00006484"/>
    </source>
</evidence>
<dbReference type="OrthoDB" id="9803333at2"/>
<proteinExistence type="inferred from homology"/>
<accession>A0A1I1IT23</accession>
<dbReference type="PANTHER" id="PTHR43639">
    <property type="entry name" value="OXIDOREDUCTASE, SHORT-CHAIN DEHYDROGENASE/REDUCTASE FAMILY (AFU_ORTHOLOGUE AFUA_5G02870)"/>
    <property type="match status" value="1"/>
</dbReference>
<dbReference type="STRING" id="1225127.SAMN05661030_0857"/>
<organism evidence="3 4">
    <name type="scientific">Klenkia taihuensis</name>
    <dbReference type="NCBI Taxonomy" id="1225127"/>
    <lineage>
        <taxon>Bacteria</taxon>
        <taxon>Bacillati</taxon>
        <taxon>Actinomycetota</taxon>
        <taxon>Actinomycetes</taxon>
        <taxon>Geodermatophilales</taxon>
        <taxon>Geodermatophilaceae</taxon>
        <taxon>Klenkia</taxon>
    </lineage>
</organism>
<dbReference type="PANTHER" id="PTHR43639:SF1">
    <property type="entry name" value="SHORT-CHAIN DEHYDROGENASE_REDUCTASE FAMILY PROTEIN"/>
    <property type="match status" value="1"/>
</dbReference>
<protein>
    <submittedName>
        <fullName evidence="3">3-oxoacyl-[acyl-carrier protein] reductase</fullName>
    </submittedName>
</protein>
<keyword evidence="2" id="KW-0560">Oxidoreductase</keyword>
<dbReference type="AlphaFoldDB" id="A0A1I1IT23"/>
<reference evidence="4" key="1">
    <citation type="submission" date="2016-10" db="EMBL/GenBank/DDBJ databases">
        <authorList>
            <person name="Varghese N."/>
            <person name="Submissions S."/>
        </authorList>
    </citation>
    <scope>NUCLEOTIDE SEQUENCE [LARGE SCALE GENOMIC DNA]</scope>
    <source>
        <strain evidence="4">DSM 45962</strain>
    </source>
</reference>
<comment type="similarity">
    <text evidence="1">Belongs to the short-chain dehydrogenases/reductases (SDR) family.</text>
</comment>